<feature type="binding site" evidence="10">
    <location>
        <position position="197"/>
    </location>
    <ligand>
        <name>Mn(2+)</name>
        <dbReference type="ChEBI" id="CHEBI:29035"/>
        <label>1</label>
    </ligand>
</feature>
<evidence type="ECO:0000256" key="2">
    <source>
        <dbReference type="ARBA" id="ARBA00022516"/>
    </source>
</evidence>
<feature type="binding site" evidence="10">
    <location>
        <position position="123"/>
    </location>
    <ligand>
        <name>substrate</name>
    </ligand>
</feature>
<keyword evidence="6 10" id="KW-0378">Hydrolase</keyword>
<keyword evidence="3 10" id="KW-0997">Cell inner membrane</keyword>
<feature type="binding site" evidence="10">
    <location>
        <position position="161"/>
    </location>
    <ligand>
        <name>substrate</name>
    </ligand>
</feature>
<keyword evidence="2 10" id="KW-0444">Lipid biosynthesis</keyword>
<proteinExistence type="inferred from homology"/>
<dbReference type="STRING" id="40335.Ltuc_1205"/>
<comment type="catalytic activity">
    <reaction evidence="10">
        <text>UDP-2-N,3-O-bis[(3R)-3-hydroxytetradecanoyl]-alpha-D-glucosamine + H2O = 2-N,3-O-bis[(3R)-3-hydroxytetradecanoyl]-alpha-D-glucosaminyl 1-phosphate + UMP + 2 H(+)</text>
        <dbReference type="Rhea" id="RHEA:25213"/>
        <dbReference type="ChEBI" id="CHEBI:15377"/>
        <dbReference type="ChEBI" id="CHEBI:15378"/>
        <dbReference type="ChEBI" id="CHEBI:57865"/>
        <dbReference type="ChEBI" id="CHEBI:57957"/>
        <dbReference type="ChEBI" id="CHEBI:78847"/>
        <dbReference type="EC" id="3.6.1.54"/>
    </reaction>
</comment>
<comment type="cofactor">
    <cofactor evidence="10">
        <name>Mn(2+)</name>
        <dbReference type="ChEBI" id="CHEBI:29035"/>
    </cofactor>
    <text evidence="10">Binds 2 Mn(2+) ions per subunit in a binuclear metal center.</text>
</comment>
<organism evidence="12 13">
    <name type="scientific">Legionella tucsonensis</name>
    <dbReference type="NCBI Taxonomy" id="40335"/>
    <lineage>
        <taxon>Bacteria</taxon>
        <taxon>Pseudomonadati</taxon>
        <taxon>Pseudomonadota</taxon>
        <taxon>Gammaproteobacteria</taxon>
        <taxon>Legionellales</taxon>
        <taxon>Legionellaceae</taxon>
        <taxon>Legionella</taxon>
    </lineage>
</organism>
<dbReference type="Proteomes" id="UP000054693">
    <property type="component" value="Unassembled WGS sequence"/>
</dbReference>
<evidence type="ECO:0000256" key="3">
    <source>
        <dbReference type="ARBA" id="ARBA00022519"/>
    </source>
</evidence>
<feature type="binding site" evidence="10">
    <location>
        <position position="9"/>
    </location>
    <ligand>
        <name>Mn(2+)</name>
        <dbReference type="ChEBI" id="CHEBI:29035"/>
        <label>1</label>
    </ligand>
</feature>
<dbReference type="AlphaFoldDB" id="A0A0W0ZWA8"/>
<dbReference type="Pfam" id="PF00149">
    <property type="entry name" value="Metallophos"/>
    <property type="match status" value="1"/>
</dbReference>
<evidence type="ECO:0000313" key="12">
    <source>
        <dbReference type="EMBL" id="KTD73358.1"/>
    </source>
</evidence>
<dbReference type="PANTHER" id="PTHR34990:SF1">
    <property type="entry name" value="UDP-2,3-DIACYLGLUCOSAMINE HYDROLASE"/>
    <property type="match status" value="1"/>
</dbReference>
<dbReference type="GO" id="GO:0009245">
    <property type="term" value="P:lipid A biosynthetic process"/>
    <property type="evidence" value="ECO:0007669"/>
    <property type="project" value="UniProtKB-UniRule"/>
</dbReference>
<dbReference type="InterPro" id="IPR010138">
    <property type="entry name" value="UDP-diacylglucosamine_Hdrlase"/>
</dbReference>
<comment type="caution">
    <text evidence="12">The sequence shown here is derived from an EMBL/GenBank/DDBJ whole genome shotgun (WGS) entry which is preliminary data.</text>
</comment>
<feature type="binding site" evidence="10">
    <location>
        <position position="115"/>
    </location>
    <ligand>
        <name>Mn(2+)</name>
        <dbReference type="ChEBI" id="CHEBI:29035"/>
        <label>2</label>
    </ligand>
</feature>
<evidence type="ECO:0000256" key="6">
    <source>
        <dbReference type="ARBA" id="ARBA00022801"/>
    </source>
</evidence>
<sequence length="239" mass="28203">MIDVVFISDLHLHPEDQGIQERFNQFLEWARVSVKTVYILGDFFHAWAGDDAIDDWSRGIAHQLFALKKQGINLFYMHGNRDFLLGKTFAQLAGWTILPEPTVIQLGAEKILLVHGDRYCTKDLAHQRFRLLTRNRIFTTLFLIFPLKYRRRLVNQIRYRSQMNSNKSMEEMEVVTEEIIKHMSSYQVTQLIHGHTHQPGITSYQNNSQNLRRYVLSDWDDKPHLLCYHNTKGLYFAHL</sequence>
<accession>A0A0W0ZWA8</accession>
<reference evidence="12 13" key="1">
    <citation type="submission" date="2015-11" db="EMBL/GenBank/DDBJ databases">
        <title>Genomic analysis of 38 Legionella species identifies large and diverse effector repertoires.</title>
        <authorList>
            <person name="Burstein D."/>
            <person name="Amaro F."/>
            <person name="Zusman T."/>
            <person name="Lifshitz Z."/>
            <person name="Cohen O."/>
            <person name="Gilbert J.A."/>
            <person name="Pupko T."/>
            <person name="Shuman H.A."/>
            <person name="Segal G."/>
        </authorList>
    </citation>
    <scope>NUCLEOTIDE SEQUENCE [LARGE SCALE GENOMIC DNA]</scope>
    <source>
        <strain evidence="12 13">ATCC 49180</strain>
    </source>
</reference>
<dbReference type="GO" id="GO:0030145">
    <property type="term" value="F:manganese ion binding"/>
    <property type="evidence" value="ECO:0007669"/>
    <property type="project" value="UniProtKB-UniRule"/>
</dbReference>
<comment type="subcellular location">
    <subcellularLocation>
        <location evidence="10">Cell inner membrane</location>
        <topology evidence="10">Peripheral membrane protein</topology>
        <orientation evidence="10">Cytoplasmic side</orientation>
    </subcellularLocation>
</comment>
<evidence type="ECO:0000256" key="1">
    <source>
        <dbReference type="ARBA" id="ARBA00022475"/>
    </source>
</evidence>
<dbReference type="EC" id="3.6.1.54" evidence="10"/>
<dbReference type="RefSeq" id="WP_058520404.1">
    <property type="nucleotide sequence ID" value="NZ_CAAAIP010000001.1"/>
</dbReference>
<dbReference type="Gene3D" id="3.60.21.10">
    <property type="match status" value="1"/>
</dbReference>
<dbReference type="NCBIfam" id="NF003743">
    <property type="entry name" value="PRK05340.1"/>
    <property type="match status" value="1"/>
</dbReference>
<feature type="binding site" evidence="10">
    <location>
        <begin position="80"/>
        <end position="81"/>
    </location>
    <ligand>
        <name>substrate</name>
    </ligand>
</feature>
<dbReference type="UniPathway" id="UPA00359">
    <property type="reaction ID" value="UER00480"/>
</dbReference>
<evidence type="ECO:0000256" key="5">
    <source>
        <dbReference type="ARBA" id="ARBA00022723"/>
    </source>
</evidence>
<dbReference type="InterPro" id="IPR043461">
    <property type="entry name" value="LpxH-like"/>
</dbReference>
<dbReference type="GO" id="GO:0008758">
    <property type="term" value="F:UDP-2,3-diacylglucosamine hydrolase activity"/>
    <property type="evidence" value="ECO:0007669"/>
    <property type="project" value="UniProtKB-UniRule"/>
</dbReference>
<comment type="pathway">
    <text evidence="10">Glycolipid biosynthesis; lipid IV(A) biosynthesis; lipid IV(A) from (3R)-3-hydroxytetradecanoyl-[acyl-carrier-protein] and UDP-N-acetyl-alpha-D-glucosamine: step 4/6.</text>
</comment>
<feature type="binding site" evidence="10">
    <location>
        <position position="11"/>
    </location>
    <ligand>
        <name>Mn(2+)</name>
        <dbReference type="ChEBI" id="CHEBI:29035"/>
        <label>1</label>
    </ligand>
</feature>
<comment type="function">
    <text evidence="10">Hydrolyzes the pyrophosphate bond of UDP-2,3-diacylglucosamine to yield 2,3-diacylglucosamine 1-phosphate (lipid X) and UMP by catalyzing the attack of water at the alpha-P atom. Involved in the biosynthesis of lipid A, a phosphorylated glycolipid that anchors the lipopolysaccharide to the outer membrane of the cell.</text>
</comment>
<feature type="binding site" evidence="10">
    <location>
        <position position="42"/>
    </location>
    <ligand>
        <name>Mn(2+)</name>
        <dbReference type="ChEBI" id="CHEBI:29035"/>
        <label>2</label>
    </ligand>
</feature>
<feature type="binding site" evidence="10">
    <location>
        <position position="195"/>
    </location>
    <ligand>
        <name>substrate</name>
    </ligand>
</feature>
<keyword evidence="1 10" id="KW-1003">Cell membrane</keyword>
<dbReference type="SUPFAM" id="SSF56300">
    <property type="entry name" value="Metallo-dependent phosphatases"/>
    <property type="match status" value="1"/>
</dbReference>
<keyword evidence="9 10" id="KW-0464">Manganese</keyword>
<feature type="binding site" evidence="10">
    <location>
        <position position="42"/>
    </location>
    <ligand>
        <name>Mn(2+)</name>
        <dbReference type="ChEBI" id="CHEBI:29035"/>
        <label>1</label>
    </ligand>
</feature>
<dbReference type="HAMAP" id="MF_00575">
    <property type="entry name" value="LpxH"/>
    <property type="match status" value="1"/>
</dbReference>
<evidence type="ECO:0000256" key="8">
    <source>
        <dbReference type="ARBA" id="ARBA00023136"/>
    </source>
</evidence>
<dbReference type="GO" id="GO:0005737">
    <property type="term" value="C:cytoplasm"/>
    <property type="evidence" value="ECO:0007669"/>
    <property type="project" value="InterPro"/>
</dbReference>
<name>A0A0W0ZWA8_9GAMM</name>
<feature type="binding site" evidence="10">
    <location>
        <position position="195"/>
    </location>
    <ligand>
        <name>Mn(2+)</name>
        <dbReference type="ChEBI" id="CHEBI:29035"/>
        <label>2</label>
    </ligand>
</feature>
<keyword evidence="8 10" id="KW-0472">Membrane</keyword>
<dbReference type="NCBIfam" id="TIGR01854">
    <property type="entry name" value="lipid_A_lpxH"/>
    <property type="match status" value="1"/>
</dbReference>
<keyword evidence="13" id="KW-1185">Reference proteome</keyword>
<gene>
    <name evidence="10 12" type="primary">lpxH</name>
    <name evidence="12" type="ORF">Ltuc_1205</name>
</gene>
<dbReference type="PATRIC" id="fig|40335.7.peg.1271"/>
<dbReference type="GO" id="GO:0019897">
    <property type="term" value="C:extrinsic component of plasma membrane"/>
    <property type="evidence" value="ECO:0007669"/>
    <property type="project" value="UniProtKB-UniRule"/>
</dbReference>
<evidence type="ECO:0000259" key="11">
    <source>
        <dbReference type="Pfam" id="PF00149"/>
    </source>
</evidence>
<feature type="domain" description="Calcineurin-like phosphoesterase" evidence="11">
    <location>
        <begin position="4"/>
        <end position="199"/>
    </location>
</feature>
<dbReference type="InterPro" id="IPR004843">
    <property type="entry name" value="Calcineurin-like_PHP"/>
</dbReference>
<evidence type="ECO:0000256" key="10">
    <source>
        <dbReference type="HAMAP-Rule" id="MF_00575"/>
    </source>
</evidence>
<feature type="binding site" evidence="10">
    <location>
        <position position="80"/>
    </location>
    <ligand>
        <name>Mn(2+)</name>
        <dbReference type="ChEBI" id="CHEBI:29035"/>
        <label>2</label>
    </ligand>
</feature>
<dbReference type="CDD" id="cd07398">
    <property type="entry name" value="MPP_YbbF-LpxH"/>
    <property type="match status" value="1"/>
</dbReference>
<dbReference type="InterPro" id="IPR029052">
    <property type="entry name" value="Metallo-depent_PP-like"/>
</dbReference>
<dbReference type="EMBL" id="LNZA01000001">
    <property type="protein sequence ID" value="KTD73358.1"/>
    <property type="molecule type" value="Genomic_DNA"/>
</dbReference>
<feature type="binding site" evidence="10">
    <location>
        <position position="167"/>
    </location>
    <ligand>
        <name>substrate</name>
    </ligand>
</feature>
<dbReference type="PANTHER" id="PTHR34990">
    <property type="entry name" value="UDP-2,3-DIACYLGLUCOSAMINE HYDROLASE-RELATED"/>
    <property type="match status" value="1"/>
</dbReference>
<evidence type="ECO:0000313" key="13">
    <source>
        <dbReference type="Proteomes" id="UP000054693"/>
    </source>
</evidence>
<keyword evidence="5 10" id="KW-0479">Metal-binding</keyword>
<evidence type="ECO:0000256" key="4">
    <source>
        <dbReference type="ARBA" id="ARBA00022556"/>
    </source>
</evidence>
<keyword evidence="4 10" id="KW-0441">Lipid A biosynthesis</keyword>
<protein>
    <recommendedName>
        <fullName evidence="10">UDP-2,3-diacylglucosamine hydrolase</fullName>
        <ecNumber evidence="10">3.6.1.54</ecNumber>
    </recommendedName>
    <alternativeName>
        <fullName evidence="10">UDP-2,3-diacylglucosamine diphosphatase</fullName>
    </alternativeName>
</protein>
<comment type="similarity">
    <text evidence="10">Belongs to the LpxH family.</text>
</comment>
<dbReference type="OrthoDB" id="9783283at2"/>
<evidence type="ECO:0000256" key="7">
    <source>
        <dbReference type="ARBA" id="ARBA00023098"/>
    </source>
</evidence>
<feature type="binding site" evidence="10">
    <location>
        <position position="164"/>
    </location>
    <ligand>
        <name>substrate</name>
    </ligand>
</feature>
<evidence type="ECO:0000256" key="9">
    <source>
        <dbReference type="ARBA" id="ARBA00023211"/>
    </source>
</evidence>
<keyword evidence="7 10" id="KW-0443">Lipid metabolism</keyword>